<dbReference type="EMBL" id="HE576752">
    <property type="protein sequence ID" value="CCC67749.1"/>
    <property type="molecule type" value="Genomic_DNA"/>
</dbReference>
<dbReference type="GO" id="GO:0016020">
    <property type="term" value="C:membrane"/>
    <property type="evidence" value="ECO:0007669"/>
    <property type="project" value="UniProtKB-SubCell"/>
</dbReference>
<dbReference type="RefSeq" id="XP_003674130.1">
    <property type="nucleotide sequence ID" value="XM_003674082.1"/>
</dbReference>
<feature type="transmembrane region" description="Helical" evidence="7">
    <location>
        <begin position="438"/>
        <end position="460"/>
    </location>
</feature>
<keyword evidence="10" id="KW-1185">Reference proteome</keyword>
<dbReference type="PRINTS" id="PR00171">
    <property type="entry name" value="SUGRTRNSPORT"/>
</dbReference>
<feature type="transmembrane region" description="Helical" evidence="7">
    <location>
        <begin position="384"/>
        <end position="405"/>
    </location>
</feature>
<evidence type="ECO:0000256" key="4">
    <source>
        <dbReference type="ARBA" id="ARBA00022692"/>
    </source>
</evidence>
<feature type="transmembrane region" description="Helical" evidence="7">
    <location>
        <begin position="85"/>
        <end position="104"/>
    </location>
</feature>
<keyword evidence="5 7" id="KW-1133">Transmembrane helix</keyword>
<evidence type="ECO:0000259" key="8">
    <source>
        <dbReference type="PROSITE" id="PS50850"/>
    </source>
</evidence>
<dbReference type="Proteomes" id="UP000001640">
    <property type="component" value="Chromosome 1"/>
</dbReference>
<accession>G0V8F1</accession>
<dbReference type="InterPro" id="IPR003663">
    <property type="entry name" value="Sugar/inositol_transpt"/>
</dbReference>
<feature type="transmembrane region" description="Helical" evidence="7">
    <location>
        <begin position="170"/>
        <end position="193"/>
    </location>
</feature>
<keyword evidence="3" id="KW-0813">Transport</keyword>
<dbReference type="OrthoDB" id="5290825at2759"/>
<dbReference type="Pfam" id="PF00083">
    <property type="entry name" value="Sugar_tr"/>
    <property type="match status" value="2"/>
</dbReference>
<evidence type="ECO:0000256" key="7">
    <source>
        <dbReference type="SAM" id="Phobius"/>
    </source>
</evidence>
<feature type="transmembrane region" description="Helical" evidence="7">
    <location>
        <begin position="111"/>
        <end position="128"/>
    </location>
</feature>
<feature type="transmembrane region" description="Helical" evidence="7">
    <location>
        <begin position="199"/>
        <end position="220"/>
    </location>
</feature>
<feature type="domain" description="Major facilitator superfamily (MFS) profile" evidence="8">
    <location>
        <begin position="42"/>
        <end position="528"/>
    </location>
</feature>
<protein>
    <recommendedName>
        <fullName evidence="8">Major facilitator superfamily (MFS) profile domain-containing protein</fullName>
    </recommendedName>
</protein>
<gene>
    <name evidence="9" type="primary">NCAS0A11910</name>
    <name evidence="9" type="ordered locus">NCAS_0A11910</name>
</gene>
<dbReference type="FunCoup" id="G0V8F1">
    <property type="interactions" value="1259"/>
</dbReference>
<keyword evidence="4 7" id="KW-0812">Transmembrane</keyword>
<evidence type="ECO:0000313" key="10">
    <source>
        <dbReference type="Proteomes" id="UP000001640"/>
    </source>
</evidence>
<dbReference type="GeneID" id="96901228"/>
<dbReference type="InterPro" id="IPR005828">
    <property type="entry name" value="MFS_sugar_transport-like"/>
</dbReference>
<evidence type="ECO:0000256" key="1">
    <source>
        <dbReference type="ARBA" id="ARBA00004141"/>
    </source>
</evidence>
<dbReference type="AlphaFoldDB" id="G0V8F1"/>
<evidence type="ECO:0000256" key="6">
    <source>
        <dbReference type="ARBA" id="ARBA00023136"/>
    </source>
</evidence>
<dbReference type="SUPFAM" id="SSF103473">
    <property type="entry name" value="MFS general substrate transporter"/>
    <property type="match status" value="1"/>
</dbReference>
<dbReference type="PROSITE" id="PS50850">
    <property type="entry name" value="MFS"/>
    <property type="match status" value="1"/>
</dbReference>
<dbReference type="InterPro" id="IPR036259">
    <property type="entry name" value="MFS_trans_sf"/>
</dbReference>
<dbReference type="InterPro" id="IPR050814">
    <property type="entry name" value="Myo-inositol_Transporter"/>
</dbReference>
<comment type="subcellular location">
    <subcellularLocation>
        <location evidence="1">Membrane</location>
        <topology evidence="1">Multi-pass membrane protein</topology>
    </subcellularLocation>
</comment>
<evidence type="ECO:0000256" key="5">
    <source>
        <dbReference type="ARBA" id="ARBA00022989"/>
    </source>
</evidence>
<dbReference type="GO" id="GO:0005366">
    <property type="term" value="F:myo-inositol:proton symporter activity"/>
    <property type="evidence" value="ECO:0007669"/>
    <property type="project" value="TreeGrafter"/>
</dbReference>
<dbReference type="PANTHER" id="PTHR48020">
    <property type="entry name" value="PROTON MYO-INOSITOL COTRANSPORTER"/>
    <property type="match status" value="1"/>
</dbReference>
<name>G0V8F1_NAUCA</name>
<organism evidence="9 10">
    <name type="scientific">Naumovozyma castellii</name>
    <name type="common">Yeast</name>
    <name type="synonym">Saccharomyces castellii</name>
    <dbReference type="NCBI Taxonomy" id="27288"/>
    <lineage>
        <taxon>Eukaryota</taxon>
        <taxon>Fungi</taxon>
        <taxon>Dikarya</taxon>
        <taxon>Ascomycota</taxon>
        <taxon>Saccharomycotina</taxon>
        <taxon>Saccharomycetes</taxon>
        <taxon>Saccharomycetales</taxon>
        <taxon>Saccharomycetaceae</taxon>
        <taxon>Naumovozyma</taxon>
    </lineage>
</organism>
<feature type="transmembrane region" description="Helical" evidence="7">
    <location>
        <begin position="348"/>
        <end position="372"/>
    </location>
</feature>
<dbReference type="HOGENOM" id="CLU_001265_30_5_1"/>
<feature type="transmembrane region" description="Helical" evidence="7">
    <location>
        <begin position="506"/>
        <end position="524"/>
    </location>
</feature>
<reference key="2">
    <citation type="submission" date="2011-08" db="EMBL/GenBank/DDBJ databases">
        <title>Genome sequence of Naumovozyma castellii.</title>
        <authorList>
            <person name="Gordon J.L."/>
            <person name="Armisen D."/>
            <person name="Proux-Wera E."/>
            <person name="OhEigeartaigh S.S."/>
            <person name="Byrne K.P."/>
            <person name="Wolfe K.H."/>
        </authorList>
    </citation>
    <scope>NUCLEOTIDE SEQUENCE</scope>
    <source>
        <strain>Type strain:CBS 4309</strain>
    </source>
</reference>
<sequence length="553" mass="61124">MSTSEVDDVYSDLYSTFSQLTSTTENDIELLPYPITLKTILIFAGATVGGLLFGYDTGVISGVLLTLKPQDLSRSVLTNFDKETITSITSFGSFIGSIIAFPLADRCGRRKTLAICCFIFIIAALWMAGSTTLLLLVLGRFIVGCAVGVAAQCVPIYLSEISPSSIRGFILTLNSLAITGGQLLSYIVAYFLANVNHSWRYLFGISSIPAIIFILLLDFIPESPRWLISKGEFSEAHKSLTMIYPTASHYQVNLKLRKLIIDLGKLRHYQDIEEPLLIRSRSFLRSLNSSLLSQNREQSTAAGGPIQPQPFTSIAGLASIADLTAPIPIPPRTSKKHVHKMEARTKRALIIGCVLMFFQQITGFNAFMYYAAVIFSKLNLENPLLPAILVALTNFLFTFVALRYVDKIGKRLMLLYTLVVMSIGLLLVSIGFDKNNMILILISIVIFVGGYASALGTVPWTCVEFLPLNRRAFGSSCISCTNWLTNAIVALSYLSLMDSIGNGNTMLIFAGFTSLAWLFVYFFYPEVKGLSLEEIGKVFEHGIDVHTVYRNYY</sequence>
<dbReference type="GO" id="GO:1904679">
    <property type="term" value="P:myo-inositol import across plasma membrane"/>
    <property type="evidence" value="ECO:0007669"/>
    <property type="project" value="TreeGrafter"/>
</dbReference>
<dbReference type="InParanoid" id="G0V8F1"/>
<dbReference type="OMA" id="GFNAFMY"/>
<evidence type="ECO:0000256" key="2">
    <source>
        <dbReference type="ARBA" id="ARBA00010992"/>
    </source>
</evidence>
<evidence type="ECO:0000256" key="3">
    <source>
        <dbReference type="ARBA" id="ARBA00022448"/>
    </source>
</evidence>
<dbReference type="PANTHER" id="PTHR48020:SF12">
    <property type="entry name" value="PROTON MYO-INOSITOL COTRANSPORTER"/>
    <property type="match status" value="1"/>
</dbReference>
<dbReference type="Gene3D" id="1.20.1250.20">
    <property type="entry name" value="MFS general substrate transporter like domains"/>
    <property type="match status" value="2"/>
</dbReference>
<reference evidence="10" key="1">
    <citation type="journal article" date="2011" name="Proc. Natl. Acad. Sci. U.S.A.">
        <title>Evolutionary erosion of yeast sex chromosomes by mating-type switching accidents.</title>
        <authorList>
            <person name="Gordon J.L."/>
            <person name="Armisen D."/>
            <person name="Proux-Wera E."/>
            <person name="Oheigeartaigh S.S."/>
            <person name="Byrne K.P."/>
            <person name="Wolfe K.H."/>
        </authorList>
    </citation>
    <scope>NUCLEOTIDE SEQUENCE [LARGE SCALE GENOMIC DNA]</scope>
    <source>
        <strain evidence="10">ATCC 76901 / BCRC 22586 / CBS 4309 / NBRC 1992 / NRRL Y-12630</strain>
    </source>
</reference>
<dbReference type="InterPro" id="IPR020846">
    <property type="entry name" value="MFS_dom"/>
</dbReference>
<feature type="transmembrane region" description="Helical" evidence="7">
    <location>
        <begin position="134"/>
        <end position="158"/>
    </location>
</feature>
<evidence type="ECO:0000313" key="9">
    <source>
        <dbReference type="EMBL" id="CCC67749.1"/>
    </source>
</evidence>
<comment type="similarity">
    <text evidence="2">Belongs to the major facilitator superfamily. Sugar transporter (TC 2.A.1.1) family.</text>
</comment>
<feature type="transmembrane region" description="Helical" evidence="7">
    <location>
        <begin position="40"/>
        <end position="65"/>
    </location>
</feature>
<keyword evidence="6 7" id="KW-0472">Membrane</keyword>
<feature type="transmembrane region" description="Helical" evidence="7">
    <location>
        <begin position="412"/>
        <end position="432"/>
    </location>
</feature>
<dbReference type="eggNOG" id="KOG0254">
    <property type="taxonomic scope" value="Eukaryota"/>
</dbReference>
<dbReference type="KEGG" id="ncs:NCAS_0A11910"/>
<proteinExistence type="inferred from homology"/>
<feature type="transmembrane region" description="Helical" evidence="7">
    <location>
        <begin position="472"/>
        <end position="494"/>
    </location>
</feature>